<dbReference type="Proteomes" id="UP000324222">
    <property type="component" value="Unassembled WGS sequence"/>
</dbReference>
<feature type="compositionally biased region" description="Basic and acidic residues" evidence="1">
    <location>
        <begin position="1"/>
        <end position="17"/>
    </location>
</feature>
<evidence type="ECO:0000256" key="1">
    <source>
        <dbReference type="SAM" id="MobiDB-lite"/>
    </source>
</evidence>
<evidence type="ECO:0000313" key="2">
    <source>
        <dbReference type="EMBL" id="MPD06400.1"/>
    </source>
</evidence>
<protein>
    <submittedName>
        <fullName evidence="2">Uncharacterized protein</fullName>
    </submittedName>
</protein>
<sequence>MRGHQDSWGRTKSREGQGTDLPFDQQGKAFALTFKPYQESPWKVGPREVCR</sequence>
<name>A0A5B7KGR1_PORTR</name>
<organism evidence="2 3">
    <name type="scientific">Portunus trituberculatus</name>
    <name type="common">Swimming crab</name>
    <name type="synonym">Neptunus trituberculatus</name>
    <dbReference type="NCBI Taxonomy" id="210409"/>
    <lineage>
        <taxon>Eukaryota</taxon>
        <taxon>Metazoa</taxon>
        <taxon>Ecdysozoa</taxon>
        <taxon>Arthropoda</taxon>
        <taxon>Crustacea</taxon>
        <taxon>Multicrustacea</taxon>
        <taxon>Malacostraca</taxon>
        <taxon>Eumalacostraca</taxon>
        <taxon>Eucarida</taxon>
        <taxon>Decapoda</taxon>
        <taxon>Pleocyemata</taxon>
        <taxon>Brachyura</taxon>
        <taxon>Eubrachyura</taxon>
        <taxon>Portunoidea</taxon>
        <taxon>Portunidae</taxon>
        <taxon>Portuninae</taxon>
        <taxon>Portunus</taxon>
    </lineage>
</organism>
<comment type="caution">
    <text evidence="2">The sequence shown here is derived from an EMBL/GenBank/DDBJ whole genome shotgun (WGS) entry which is preliminary data.</text>
</comment>
<keyword evidence="3" id="KW-1185">Reference proteome</keyword>
<dbReference type="EMBL" id="VSRR010151029">
    <property type="protein sequence ID" value="MPD06400.1"/>
    <property type="molecule type" value="Genomic_DNA"/>
</dbReference>
<dbReference type="OrthoDB" id="13807at2759"/>
<gene>
    <name evidence="2" type="ORF">E2C01_102213</name>
</gene>
<dbReference type="AlphaFoldDB" id="A0A5B7KGR1"/>
<reference evidence="2 3" key="1">
    <citation type="submission" date="2019-05" db="EMBL/GenBank/DDBJ databases">
        <title>Another draft genome of Portunus trituberculatus and its Hox gene families provides insights of decapod evolution.</title>
        <authorList>
            <person name="Jeong J.-H."/>
            <person name="Song I."/>
            <person name="Kim S."/>
            <person name="Choi T."/>
            <person name="Kim D."/>
            <person name="Ryu S."/>
            <person name="Kim W."/>
        </authorList>
    </citation>
    <scope>NUCLEOTIDE SEQUENCE [LARGE SCALE GENOMIC DNA]</scope>
    <source>
        <tissue evidence="2">Muscle</tissue>
    </source>
</reference>
<evidence type="ECO:0000313" key="3">
    <source>
        <dbReference type="Proteomes" id="UP000324222"/>
    </source>
</evidence>
<feature type="region of interest" description="Disordered" evidence="1">
    <location>
        <begin position="1"/>
        <end position="27"/>
    </location>
</feature>
<accession>A0A5B7KGR1</accession>
<proteinExistence type="predicted"/>